<organism evidence="2 3">
    <name type="scientific">Auraticoccus monumenti</name>
    <dbReference type="NCBI Taxonomy" id="675864"/>
    <lineage>
        <taxon>Bacteria</taxon>
        <taxon>Bacillati</taxon>
        <taxon>Actinomycetota</taxon>
        <taxon>Actinomycetes</taxon>
        <taxon>Propionibacteriales</taxon>
        <taxon>Propionibacteriaceae</taxon>
        <taxon>Auraticoccus</taxon>
    </lineage>
</organism>
<protein>
    <recommendedName>
        <fullName evidence="1">DUF1540 domain-containing protein</fullName>
    </recommendedName>
</protein>
<evidence type="ECO:0000259" key="1">
    <source>
        <dbReference type="Pfam" id="PF07561"/>
    </source>
</evidence>
<dbReference type="AlphaFoldDB" id="A0A1G6V5A4"/>
<dbReference type="EMBL" id="LT629688">
    <property type="protein sequence ID" value="SDD48623.1"/>
    <property type="molecule type" value="Genomic_DNA"/>
</dbReference>
<dbReference type="STRING" id="675864.SAMN04489747_1045"/>
<sequence length="96" mass="10056">MTVTDLPPVSECTVDGCSYNHDTACHAGAINVTGAHAGCGTFIELGADGGLSQNVAFVGACHRQDCTHNSGLECHAEFIRVGRREDPADCLTYQTS</sequence>
<dbReference type="InterPro" id="IPR011437">
    <property type="entry name" value="DUF1540"/>
</dbReference>
<dbReference type="Proteomes" id="UP000198546">
    <property type="component" value="Chromosome i"/>
</dbReference>
<reference evidence="2 3" key="1">
    <citation type="submission" date="2016-10" db="EMBL/GenBank/DDBJ databases">
        <authorList>
            <person name="de Groot N.N."/>
        </authorList>
    </citation>
    <scope>NUCLEOTIDE SEQUENCE [LARGE SCALE GENOMIC DNA]</scope>
    <source>
        <strain evidence="2 3">MON 2.2</strain>
    </source>
</reference>
<name>A0A1G6V5A4_9ACTN</name>
<feature type="domain" description="DUF1540" evidence="1">
    <location>
        <begin position="12"/>
        <end position="42"/>
    </location>
</feature>
<dbReference type="OrthoDB" id="3213529at2"/>
<accession>A0A1G6V5A4</accession>
<evidence type="ECO:0000313" key="2">
    <source>
        <dbReference type="EMBL" id="SDD48623.1"/>
    </source>
</evidence>
<proteinExistence type="predicted"/>
<evidence type="ECO:0000313" key="3">
    <source>
        <dbReference type="Proteomes" id="UP000198546"/>
    </source>
</evidence>
<dbReference type="Pfam" id="PF07561">
    <property type="entry name" value="DUF1540"/>
    <property type="match status" value="2"/>
</dbReference>
<feature type="domain" description="DUF1540" evidence="1">
    <location>
        <begin position="61"/>
        <end position="93"/>
    </location>
</feature>
<gene>
    <name evidence="2" type="ORF">SAMN04489747_1045</name>
</gene>
<keyword evidence="3" id="KW-1185">Reference proteome</keyword>